<dbReference type="InterPro" id="IPR036312">
    <property type="entry name" value="Bifun_inhib/LTP/seed_sf"/>
</dbReference>
<dbReference type="EMBL" id="OY731399">
    <property type="protein sequence ID" value="CAJ1933947.1"/>
    <property type="molecule type" value="Genomic_DNA"/>
</dbReference>
<evidence type="ECO:0000256" key="1">
    <source>
        <dbReference type="SAM" id="SignalP"/>
    </source>
</evidence>
<dbReference type="Pfam" id="PF14368">
    <property type="entry name" value="LTP_2"/>
    <property type="match status" value="1"/>
</dbReference>
<dbReference type="InterPro" id="IPR044741">
    <property type="entry name" value="NsLTP-like"/>
</dbReference>
<keyword evidence="1" id="KW-0732">Signal</keyword>
<dbReference type="Proteomes" id="UP001189624">
    <property type="component" value="Chromosome 2"/>
</dbReference>
<feature type="signal peptide" evidence="1">
    <location>
        <begin position="1"/>
        <end position="28"/>
    </location>
</feature>
<feature type="chain" id="PRO_5041706471" description="Bifunctional inhibitor/plant lipid transfer protein/seed storage helical domain-containing protein" evidence="1">
    <location>
        <begin position="29"/>
        <end position="114"/>
    </location>
</feature>
<dbReference type="Gramene" id="rna-AYBTSS11_LOCUS6640">
    <property type="protein sequence ID" value="CAJ1933947.1"/>
    <property type="gene ID" value="gene-AYBTSS11_LOCUS6640"/>
</dbReference>
<dbReference type="SUPFAM" id="SSF47699">
    <property type="entry name" value="Bifunctional inhibitor/lipid-transfer protein/seed storage 2S albumin"/>
    <property type="match status" value="1"/>
</dbReference>
<reference evidence="3" key="1">
    <citation type="submission" date="2023-10" db="EMBL/GenBank/DDBJ databases">
        <authorList>
            <person name="Domelevo Entfellner J.-B."/>
        </authorList>
    </citation>
    <scope>NUCLEOTIDE SEQUENCE</scope>
</reference>
<gene>
    <name evidence="3" type="ORF">AYBTSS11_LOCUS6640</name>
</gene>
<accession>A0AA86VWY4</accession>
<feature type="domain" description="Bifunctional inhibitor/plant lipid transfer protein/seed storage helical" evidence="2">
    <location>
        <begin position="11"/>
        <end position="104"/>
    </location>
</feature>
<name>A0AA86VWY4_9FABA</name>
<organism evidence="3 4">
    <name type="scientific">Sphenostylis stenocarpa</name>
    <dbReference type="NCBI Taxonomy" id="92480"/>
    <lineage>
        <taxon>Eukaryota</taxon>
        <taxon>Viridiplantae</taxon>
        <taxon>Streptophyta</taxon>
        <taxon>Embryophyta</taxon>
        <taxon>Tracheophyta</taxon>
        <taxon>Spermatophyta</taxon>
        <taxon>Magnoliopsida</taxon>
        <taxon>eudicotyledons</taxon>
        <taxon>Gunneridae</taxon>
        <taxon>Pentapetalae</taxon>
        <taxon>rosids</taxon>
        <taxon>fabids</taxon>
        <taxon>Fabales</taxon>
        <taxon>Fabaceae</taxon>
        <taxon>Papilionoideae</taxon>
        <taxon>50 kb inversion clade</taxon>
        <taxon>NPAAA clade</taxon>
        <taxon>indigoferoid/millettioid clade</taxon>
        <taxon>Phaseoleae</taxon>
        <taxon>Sphenostylis</taxon>
    </lineage>
</organism>
<dbReference type="InterPro" id="IPR016140">
    <property type="entry name" value="Bifunc_inhib/LTP/seed_store"/>
</dbReference>
<evidence type="ECO:0000259" key="2">
    <source>
        <dbReference type="Pfam" id="PF14368"/>
    </source>
</evidence>
<evidence type="ECO:0000313" key="4">
    <source>
        <dbReference type="Proteomes" id="UP001189624"/>
    </source>
</evidence>
<evidence type="ECO:0000313" key="3">
    <source>
        <dbReference type="EMBL" id="CAJ1933947.1"/>
    </source>
</evidence>
<protein>
    <recommendedName>
        <fullName evidence="2">Bifunctional inhibitor/plant lipid transfer protein/seed storage helical domain-containing protein</fullName>
    </recommendedName>
</protein>
<dbReference type="AlphaFoldDB" id="A0AA86VWY4"/>
<proteinExistence type="predicted"/>
<keyword evidence="4" id="KW-1185">Reference proteome</keyword>
<dbReference type="PANTHER" id="PTHR33286:SF1">
    <property type="entry name" value="OS01G0800600 PROTEIN"/>
    <property type="match status" value="1"/>
</dbReference>
<dbReference type="PANTHER" id="PTHR33286">
    <property type="entry name" value="BIFUNCTIONAL INHIBITOR/LIPID-TRANSFER PROTEIN/SEED STORAGE 2S ALBUMIN SUPERFAMILY PROTEIN"/>
    <property type="match status" value="1"/>
</dbReference>
<sequence length="114" mass="11707">MGSGSTYVTVAVLVVAGCLMCNTKEVSAQCGVSVNDLVSQCSKYVQKTGPMIKPSAACCAVVRKIDVPCACKLITKEVASLISIPKSVFVGRSCGLNLPPGMQCGAIKIPPSAK</sequence>
<dbReference type="Gene3D" id="1.10.110.10">
    <property type="entry name" value="Plant lipid-transfer and hydrophobic proteins"/>
    <property type="match status" value="1"/>
</dbReference>
<dbReference type="CDD" id="cd04660">
    <property type="entry name" value="nsLTP_like"/>
    <property type="match status" value="1"/>
</dbReference>